<proteinExistence type="predicted"/>
<dbReference type="AlphaFoldDB" id="A0A4C2AGH2"/>
<reference evidence="1 2" key="1">
    <citation type="journal article" date="2019" name="Commun. Biol.">
        <title>The bagworm genome reveals a unique fibroin gene that provides high tensile strength.</title>
        <authorList>
            <person name="Kono N."/>
            <person name="Nakamura H."/>
            <person name="Ohtoshi R."/>
            <person name="Tomita M."/>
            <person name="Numata K."/>
            <person name="Arakawa K."/>
        </authorList>
    </citation>
    <scope>NUCLEOTIDE SEQUENCE [LARGE SCALE GENOMIC DNA]</scope>
</reference>
<evidence type="ECO:0000313" key="1">
    <source>
        <dbReference type="EMBL" id="GBP97807.1"/>
    </source>
</evidence>
<accession>A0A4C2AGH2</accession>
<gene>
    <name evidence="1" type="ORF">EVAR_62816_1</name>
</gene>
<dbReference type="EMBL" id="BGZK01003008">
    <property type="protein sequence ID" value="GBP97807.1"/>
    <property type="molecule type" value="Genomic_DNA"/>
</dbReference>
<organism evidence="1 2">
    <name type="scientific">Eumeta variegata</name>
    <name type="common">Bagworm moth</name>
    <name type="synonym">Eumeta japonica</name>
    <dbReference type="NCBI Taxonomy" id="151549"/>
    <lineage>
        <taxon>Eukaryota</taxon>
        <taxon>Metazoa</taxon>
        <taxon>Ecdysozoa</taxon>
        <taxon>Arthropoda</taxon>
        <taxon>Hexapoda</taxon>
        <taxon>Insecta</taxon>
        <taxon>Pterygota</taxon>
        <taxon>Neoptera</taxon>
        <taxon>Endopterygota</taxon>
        <taxon>Lepidoptera</taxon>
        <taxon>Glossata</taxon>
        <taxon>Ditrysia</taxon>
        <taxon>Tineoidea</taxon>
        <taxon>Psychidae</taxon>
        <taxon>Oiketicinae</taxon>
        <taxon>Eumeta</taxon>
    </lineage>
</organism>
<evidence type="ECO:0000313" key="2">
    <source>
        <dbReference type="Proteomes" id="UP000299102"/>
    </source>
</evidence>
<comment type="caution">
    <text evidence="1">The sequence shown here is derived from an EMBL/GenBank/DDBJ whole genome shotgun (WGS) entry which is preliminary data.</text>
</comment>
<protein>
    <submittedName>
        <fullName evidence="1">Uncharacterized protein</fullName>
    </submittedName>
</protein>
<name>A0A4C2AGH2_EUMVA</name>
<sequence>MAPPWSHRVWTGRTYGCVNKVASASARVCGAGWTLLRVGRQSSSRVGPSLVRGGELARRPRASWAPAQGFLEGVPQTSSSLTLHDVSKTTPRRFQLSTIPPSTLWR</sequence>
<keyword evidence="2" id="KW-1185">Reference proteome</keyword>
<dbReference type="Proteomes" id="UP000299102">
    <property type="component" value="Unassembled WGS sequence"/>
</dbReference>